<dbReference type="PANTHER" id="PTHR47843">
    <property type="entry name" value="BTB DOMAIN-CONTAINING PROTEIN-RELATED"/>
    <property type="match status" value="1"/>
</dbReference>
<dbReference type="Pfam" id="PF00651">
    <property type="entry name" value="BTB"/>
    <property type="match status" value="1"/>
</dbReference>
<organism evidence="2 3">
    <name type="scientific">Lachnellula cervina</name>
    <dbReference type="NCBI Taxonomy" id="1316786"/>
    <lineage>
        <taxon>Eukaryota</taxon>
        <taxon>Fungi</taxon>
        <taxon>Dikarya</taxon>
        <taxon>Ascomycota</taxon>
        <taxon>Pezizomycotina</taxon>
        <taxon>Leotiomycetes</taxon>
        <taxon>Helotiales</taxon>
        <taxon>Lachnaceae</taxon>
        <taxon>Lachnellula</taxon>
    </lineage>
</organism>
<evidence type="ECO:0000313" key="3">
    <source>
        <dbReference type="Proteomes" id="UP000481288"/>
    </source>
</evidence>
<dbReference type="CDD" id="cd18186">
    <property type="entry name" value="BTB_POZ_ZBTB_KLHL-like"/>
    <property type="match status" value="1"/>
</dbReference>
<dbReference type="SMART" id="SM00225">
    <property type="entry name" value="BTB"/>
    <property type="match status" value="1"/>
</dbReference>
<dbReference type="Gene3D" id="3.30.710.10">
    <property type="entry name" value="Potassium Channel Kv1.1, Chain A"/>
    <property type="match status" value="1"/>
</dbReference>
<reference evidence="2 3" key="1">
    <citation type="submission" date="2018-05" db="EMBL/GenBank/DDBJ databases">
        <title>Whole genome sequencing for identification of molecular markers to develop diagnostic detection tools for the regulated plant pathogen Lachnellula willkommii.</title>
        <authorList>
            <person name="Giroux E."/>
            <person name="Bilodeau G."/>
        </authorList>
    </citation>
    <scope>NUCLEOTIDE SEQUENCE [LARGE SCALE GENOMIC DNA]</scope>
    <source>
        <strain evidence="2 3">CBS 625.97</strain>
    </source>
</reference>
<dbReference type="AlphaFoldDB" id="A0A7D8YZ95"/>
<feature type="domain" description="BTB" evidence="1">
    <location>
        <begin position="41"/>
        <end position="110"/>
    </location>
</feature>
<accession>A0A7D8YZ95</accession>
<comment type="caution">
    <text evidence="2">The sequence shown here is derived from an EMBL/GenBank/DDBJ whole genome shotgun (WGS) entry which is preliminary data.</text>
</comment>
<dbReference type="PROSITE" id="PS50097">
    <property type="entry name" value="BTB"/>
    <property type="match status" value="1"/>
</dbReference>
<keyword evidence="3" id="KW-1185">Reference proteome</keyword>
<dbReference type="InterPro" id="IPR011333">
    <property type="entry name" value="SKP1/BTB/POZ_sf"/>
</dbReference>
<protein>
    <recommendedName>
        <fullName evidence="1">BTB domain-containing protein</fullName>
    </recommendedName>
</protein>
<dbReference type="InterPro" id="IPR000210">
    <property type="entry name" value="BTB/POZ_dom"/>
</dbReference>
<evidence type="ECO:0000259" key="1">
    <source>
        <dbReference type="PROSITE" id="PS50097"/>
    </source>
</evidence>
<sequence>MSSTSSQGTKRKAEDRLLNFRNYMQNNLETDGILPRSMGSAMVRLYVGPKKEHFHVHKNILCDKIPYFEKMFKGGFQEAVTNSASFPEDVADSFDILITWVYHGKLRPLTKVKDNRNLLACNIISLYSLAEKLCVFELMDDIMDAFRDFEHENDTLPSCKFMLVSYQNVDSGSPLRRYICYCYTFILLKKTRDVEAMTSLLTRIPDLALDMAKLLRETGGVIPEPWSFPYCHFHTHDKDSLCPWEL</sequence>
<dbReference type="PANTHER" id="PTHR47843:SF2">
    <property type="entry name" value="BTB DOMAIN-CONTAINING PROTEIN"/>
    <property type="match status" value="1"/>
</dbReference>
<name>A0A7D8YZ95_9HELO</name>
<gene>
    <name evidence="2" type="ORF">LCER1_G006739</name>
</gene>
<dbReference type="OrthoDB" id="6359816at2759"/>
<evidence type="ECO:0000313" key="2">
    <source>
        <dbReference type="EMBL" id="TVY51237.1"/>
    </source>
</evidence>
<dbReference type="EMBL" id="QGMG01000869">
    <property type="protein sequence ID" value="TVY51237.1"/>
    <property type="molecule type" value="Genomic_DNA"/>
</dbReference>
<proteinExistence type="predicted"/>
<dbReference type="SUPFAM" id="SSF54695">
    <property type="entry name" value="POZ domain"/>
    <property type="match status" value="1"/>
</dbReference>
<dbReference type="Proteomes" id="UP000481288">
    <property type="component" value="Unassembled WGS sequence"/>
</dbReference>